<evidence type="ECO:0000256" key="5">
    <source>
        <dbReference type="ARBA" id="ARBA00022927"/>
    </source>
</evidence>
<evidence type="ECO:0000256" key="3">
    <source>
        <dbReference type="ARBA" id="ARBA00022448"/>
    </source>
</evidence>
<dbReference type="GO" id="GO:0016236">
    <property type="term" value="P:macroautophagy"/>
    <property type="evidence" value="ECO:0007669"/>
    <property type="project" value="TreeGrafter"/>
</dbReference>
<dbReference type="GO" id="GO:0000149">
    <property type="term" value="F:SNARE binding"/>
    <property type="evidence" value="ECO:0007669"/>
    <property type="project" value="TreeGrafter"/>
</dbReference>
<dbReference type="EMBL" id="HBUF01509538">
    <property type="protein sequence ID" value="CAG6746406.1"/>
    <property type="molecule type" value="Transcribed_RNA"/>
</dbReference>
<proteinExistence type="inferred from homology"/>
<organism evidence="10">
    <name type="scientific">Cacopsylla melanoneura</name>
    <dbReference type="NCBI Taxonomy" id="428564"/>
    <lineage>
        <taxon>Eukaryota</taxon>
        <taxon>Metazoa</taxon>
        <taxon>Ecdysozoa</taxon>
        <taxon>Arthropoda</taxon>
        <taxon>Hexapoda</taxon>
        <taxon>Insecta</taxon>
        <taxon>Pterygota</taxon>
        <taxon>Neoptera</taxon>
        <taxon>Paraneoptera</taxon>
        <taxon>Hemiptera</taxon>
        <taxon>Sternorrhyncha</taxon>
        <taxon>Psylloidea</taxon>
        <taxon>Psyllidae</taxon>
        <taxon>Psyllinae</taxon>
        <taxon>Cacopsylla</taxon>
    </lineage>
</organism>
<dbReference type="PANTHER" id="PTHR21230:SF89">
    <property type="entry name" value="VESICLE TRANSPORT THROUGH INTERACTION WITH T-SNARES HOMOLOG 1B"/>
    <property type="match status" value="1"/>
</dbReference>
<evidence type="ECO:0000256" key="8">
    <source>
        <dbReference type="ARBA" id="ARBA00023136"/>
    </source>
</evidence>
<dbReference type="GO" id="GO:1903076">
    <property type="term" value="P:regulation of protein localization to plasma membrane"/>
    <property type="evidence" value="ECO:0007669"/>
    <property type="project" value="TreeGrafter"/>
</dbReference>
<keyword evidence="7" id="KW-0175">Coiled coil</keyword>
<dbReference type="Gene3D" id="1.20.5.110">
    <property type="match status" value="1"/>
</dbReference>
<dbReference type="EMBL" id="HBUF01509537">
    <property type="protein sequence ID" value="CAG6746404.1"/>
    <property type="molecule type" value="Transcribed_RNA"/>
</dbReference>
<evidence type="ECO:0000313" key="10">
    <source>
        <dbReference type="EMBL" id="CAG6746406.1"/>
    </source>
</evidence>
<dbReference type="GO" id="GO:0042147">
    <property type="term" value="P:retrograde transport, endosome to Golgi"/>
    <property type="evidence" value="ECO:0007669"/>
    <property type="project" value="TreeGrafter"/>
</dbReference>
<dbReference type="EMBL" id="HBUF01366188">
    <property type="protein sequence ID" value="CAG6723667.1"/>
    <property type="molecule type" value="Transcribed_RNA"/>
</dbReference>
<dbReference type="EMBL" id="HBUF01337922">
    <property type="protein sequence ID" value="CAG6698403.1"/>
    <property type="molecule type" value="Transcribed_RNA"/>
</dbReference>
<dbReference type="GO" id="GO:0031902">
    <property type="term" value="C:late endosome membrane"/>
    <property type="evidence" value="ECO:0007669"/>
    <property type="project" value="TreeGrafter"/>
</dbReference>
<dbReference type="GO" id="GO:0048280">
    <property type="term" value="P:vesicle fusion with Golgi apparatus"/>
    <property type="evidence" value="ECO:0007669"/>
    <property type="project" value="TreeGrafter"/>
</dbReference>
<evidence type="ECO:0000256" key="7">
    <source>
        <dbReference type="ARBA" id="ARBA00023054"/>
    </source>
</evidence>
<dbReference type="GO" id="GO:0005794">
    <property type="term" value="C:Golgi apparatus"/>
    <property type="evidence" value="ECO:0007669"/>
    <property type="project" value="TreeGrafter"/>
</dbReference>
<dbReference type="EMBL" id="HBUF01509535">
    <property type="protein sequence ID" value="CAG6746401.1"/>
    <property type="molecule type" value="Transcribed_RNA"/>
</dbReference>
<evidence type="ECO:0000256" key="4">
    <source>
        <dbReference type="ARBA" id="ARBA00022692"/>
    </source>
</evidence>
<comment type="subcellular location">
    <subcellularLocation>
        <location evidence="1">Membrane</location>
        <topology evidence="1">Single-pass type IV membrane protein</topology>
    </subcellularLocation>
</comment>
<dbReference type="EMBL" id="HBUF01366189">
    <property type="protein sequence ID" value="CAG6723668.1"/>
    <property type="molecule type" value="Transcribed_RNA"/>
</dbReference>
<dbReference type="GO" id="GO:0015031">
    <property type="term" value="P:protein transport"/>
    <property type="evidence" value="ECO:0007669"/>
    <property type="project" value="UniProtKB-KW"/>
</dbReference>
<dbReference type="FunFam" id="1.20.5.110:FF:000002">
    <property type="entry name" value="Vesicle transport through interaction with t-SNAREsB"/>
    <property type="match status" value="1"/>
</dbReference>
<feature type="transmembrane region" description="Helical" evidence="9">
    <location>
        <begin position="79"/>
        <end position="103"/>
    </location>
</feature>
<dbReference type="EMBL" id="HBUF01337923">
    <property type="protein sequence ID" value="CAG6698404.1"/>
    <property type="molecule type" value="Transcribed_RNA"/>
</dbReference>
<dbReference type="AlphaFoldDB" id="A0A8D8ZI16"/>
<evidence type="ECO:0000256" key="6">
    <source>
        <dbReference type="ARBA" id="ARBA00022989"/>
    </source>
</evidence>
<evidence type="ECO:0000256" key="2">
    <source>
        <dbReference type="ARBA" id="ARBA00006108"/>
    </source>
</evidence>
<dbReference type="GO" id="GO:0012507">
    <property type="term" value="C:ER to Golgi transport vesicle membrane"/>
    <property type="evidence" value="ECO:0007669"/>
    <property type="project" value="TreeGrafter"/>
</dbReference>
<evidence type="ECO:0000256" key="9">
    <source>
        <dbReference type="SAM" id="Phobius"/>
    </source>
</evidence>
<dbReference type="SUPFAM" id="SSF58038">
    <property type="entry name" value="SNARE fusion complex"/>
    <property type="match status" value="1"/>
</dbReference>
<dbReference type="EMBL" id="HBUF01366190">
    <property type="protein sequence ID" value="CAG6723669.1"/>
    <property type="molecule type" value="Transcribed_RNA"/>
</dbReference>
<dbReference type="GO" id="GO:0006896">
    <property type="term" value="P:Golgi to vacuole transport"/>
    <property type="evidence" value="ECO:0007669"/>
    <property type="project" value="TreeGrafter"/>
</dbReference>
<dbReference type="GO" id="GO:0031201">
    <property type="term" value="C:SNARE complex"/>
    <property type="evidence" value="ECO:0007669"/>
    <property type="project" value="TreeGrafter"/>
</dbReference>
<dbReference type="GO" id="GO:0005484">
    <property type="term" value="F:SNAP receptor activity"/>
    <property type="evidence" value="ECO:0007669"/>
    <property type="project" value="TreeGrafter"/>
</dbReference>
<dbReference type="EMBL" id="HBUF01000330">
    <property type="protein sequence ID" value="CAG6605694.1"/>
    <property type="molecule type" value="Transcribed_RNA"/>
</dbReference>
<sequence length="112" mass="12967">MEKIHRETLRESNQALLRTGQSLMRSEQAALEAEAIGTGVISELGVQRESLVRARDRLVETDLHVSRSRRMIVAIRRQVFYNKLFLIFIILVESISLSILLYLKIIKKDNME</sequence>
<keyword evidence="8 9" id="KW-0472">Membrane</keyword>
<dbReference type="EMBL" id="HBUF01000329">
    <property type="protein sequence ID" value="CAG6605691.1"/>
    <property type="molecule type" value="Transcribed_RNA"/>
</dbReference>
<dbReference type="Pfam" id="PF12352">
    <property type="entry name" value="V-SNARE_C"/>
    <property type="match status" value="1"/>
</dbReference>
<name>A0A8D8ZI16_9HEMI</name>
<dbReference type="CDD" id="cd15890">
    <property type="entry name" value="SNARE_Vti1b"/>
    <property type="match status" value="1"/>
</dbReference>
<keyword evidence="6 9" id="KW-1133">Transmembrane helix</keyword>
<dbReference type="GO" id="GO:0006891">
    <property type="term" value="P:intra-Golgi vesicle-mediated transport"/>
    <property type="evidence" value="ECO:0007669"/>
    <property type="project" value="TreeGrafter"/>
</dbReference>
<dbReference type="EMBL" id="HBUF01509536">
    <property type="protein sequence ID" value="CAG6746402.1"/>
    <property type="molecule type" value="Transcribed_RNA"/>
</dbReference>
<keyword evidence="3" id="KW-0813">Transport</keyword>
<keyword evidence="5" id="KW-0653">Protein transport</keyword>
<keyword evidence="4 9" id="KW-0812">Transmembrane</keyword>
<comment type="similarity">
    <text evidence="2">Belongs to the VTI1 family.</text>
</comment>
<accession>A0A8D8ZI16</accession>
<evidence type="ECO:0000256" key="1">
    <source>
        <dbReference type="ARBA" id="ARBA00004211"/>
    </source>
</evidence>
<dbReference type="PANTHER" id="PTHR21230">
    <property type="entry name" value="VESICLE TRANSPORT V-SNARE PROTEIN VTI1-RELATED"/>
    <property type="match status" value="1"/>
</dbReference>
<dbReference type="GO" id="GO:0005829">
    <property type="term" value="C:cytosol"/>
    <property type="evidence" value="ECO:0007669"/>
    <property type="project" value="GOC"/>
</dbReference>
<protein>
    <submittedName>
        <fullName evidence="10">Vesicle transport through interaction with t-SNAREs homolog 1B</fullName>
    </submittedName>
</protein>
<dbReference type="GO" id="GO:0005789">
    <property type="term" value="C:endoplasmic reticulum membrane"/>
    <property type="evidence" value="ECO:0007669"/>
    <property type="project" value="TreeGrafter"/>
</dbReference>
<reference evidence="10" key="1">
    <citation type="submission" date="2021-05" db="EMBL/GenBank/DDBJ databases">
        <authorList>
            <person name="Alioto T."/>
            <person name="Alioto T."/>
            <person name="Gomez Garrido J."/>
        </authorList>
    </citation>
    <scope>NUCLEOTIDE SEQUENCE</scope>
</reference>